<evidence type="ECO:0000256" key="9">
    <source>
        <dbReference type="ARBA" id="ARBA00023224"/>
    </source>
</evidence>
<dbReference type="RefSeq" id="WP_184422290.1">
    <property type="nucleotide sequence ID" value="NZ_AP027362.1"/>
</dbReference>
<proteinExistence type="inferred from homology"/>
<dbReference type="FunFam" id="1.10.287.950:FF:000001">
    <property type="entry name" value="Methyl-accepting chemotaxis sensory transducer"/>
    <property type="match status" value="1"/>
</dbReference>
<sequence>MSKNLTGKEVTFAADEQLISTTDLNGDITYTNDNFCRIAGYSREELIGQHHNMVRHPDMPKAAFADLWQKLKRGESWRGIIVNRCKNGDYYWVDAYVTPLYENDNIIGYQSVRVLPSNEQKKSAHALYQDINNGKKIREFSTHVQLKRLLSVATILIALTYTFIAFGFTAMLPLLLSFIALFSIYFEEVIRLPYTMIKIKKRYDSISRYLFAGKGIAALLQYPFLMQTAKVRTILGRSRDSGVILTNLASELGDSSQQTLDGLVEENHQLNQVATAITQMSATIDEVSQNTTVAYDKVVEIVGECNHTILSITTTETKITSLSQEVGKAASTAAVLVEDANNISTIMNEIQGIADQTNLLALNAAIEAARAGEQGRGFAVVADEVRTLASRTQSATEHIQKSVVELQKTLQQWSEVMLASRDEANLCVQDTQTAKQNMDKVKAMIDVINGIAAQIATATEQQSVVADQVSQNIHTIDNISKKNTESAEKVNENSTAVKDNAKSLELLSSTFR</sequence>
<evidence type="ECO:0000256" key="2">
    <source>
        <dbReference type="ARBA" id="ARBA00022475"/>
    </source>
</evidence>
<accession>A0A7X0NEP6</accession>
<keyword evidence="4" id="KW-0145">Chemotaxis</keyword>
<dbReference type="PANTHER" id="PTHR32089:SF52">
    <property type="entry name" value="CHEMOTAXIS SIGNAL TRANSDUCTION SYSTEM METHYL ACCEPTING SENSORY TRANSDUCER WITH PAS SENSORY DOMAIN"/>
    <property type="match status" value="1"/>
</dbReference>
<protein>
    <submittedName>
        <fullName evidence="16">PAS domain S-box-containing protein</fullName>
    </submittedName>
</protein>
<dbReference type="InterPro" id="IPR013655">
    <property type="entry name" value="PAS_fold_3"/>
</dbReference>
<dbReference type="SMART" id="SM00091">
    <property type="entry name" value="PAS"/>
    <property type="match status" value="1"/>
</dbReference>
<dbReference type="InterPro" id="IPR004089">
    <property type="entry name" value="MCPsignal_dom"/>
</dbReference>
<dbReference type="PANTHER" id="PTHR32089">
    <property type="entry name" value="METHYL-ACCEPTING CHEMOTAXIS PROTEIN MCPB"/>
    <property type="match status" value="1"/>
</dbReference>
<keyword evidence="2" id="KW-1003">Cell membrane</keyword>
<feature type="domain" description="T-SNARE coiled-coil homology" evidence="15">
    <location>
        <begin position="428"/>
        <end position="490"/>
    </location>
</feature>
<keyword evidence="5" id="KW-0997">Cell inner membrane</keyword>
<evidence type="ECO:0000313" key="17">
    <source>
        <dbReference type="Proteomes" id="UP000537141"/>
    </source>
</evidence>
<dbReference type="PROSITE" id="PS50112">
    <property type="entry name" value="PAS"/>
    <property type="match status" value="1"/>
</dbReference>
<evidence type="ECO:0000256" key="5">
    <source>
        <dbReference type="ARBA" id="ARBA00022519"/>
    </source>
</evidence>
<evidence type="ECO:0000256" key="1">
    <source>
        <dbReference type="ARBA" id="ARBA00004429"/>
    </source>
</evidence>
<dbReference type="AlphaFoldDB" id="A0A7X0NEP6"/>
<keyword evidence="3" id="KW-0488">Methylation</keyword>
<evidence type="ECO:0000256" key="7">
    <source>
        <dbReference type="ARBA" id="ARBA00022989"/>
    </source>
</evidence>
<evidence type="ECO:0000256" key="11">
    <source>
        <dbReference type="PROSITE-ProRule" id="PRU00284"/>
    </source>
</evidence>
<dbReference type="EMBL" id="JACHHU010000002">
    <property type="protein sequence ID" value="MBB6542065.1"/>
    <property type="molecule type" value="Genomic_DNA"/>
</dbReference>
<dbReference type="Proteomes" id="UP000537141">
    <property type="component" value="Unassembled WGS sequence"/>
</dbReference>
<feature type="transmembrane region" description="Helical" evidence="12">
    <location>
        <begin position="206"/>
        <end position="225"/>
    </location>
</feature>
<dbReference type="CDD" id="cd00130">
    <property type="entry name" value="PAS"/>
    <property type="match status" value="1"/>
</dbReference>
<dbReference type="InterPro" id="IPR000727">
    <property type="entry name" value="T_SNARE_dom"/>
</dbReference>
<comment type="caution">
    <text evidence="16">The sequence shown here is derived from an EMBL/GenBank/DDBJ whole genome shotgun (WGS) entry which is preliminary data.</text>
</comment>
<dbReference type="FunFam" id="3.30.450.20:FF:000046">
    <property type="entry name" value="Aerotaxis sensor receptor"/>
    <property type="match status" value="1"/>
</dbReference>
<evidence type="ECO:0000259" key="13">
    <source>
        <dbReference type="PROSITE" id="PS50111"/>
    </source>
</evidence>
<feature type="domain" description="Methyl-accepting transducer" evidence="13">
    <location>
        <begin position="241"/>
        <end position="477"/>
    </location>
</feature>
<dbReference type="InterPro" id="IPR000014">
    <property type="entry name" value="PAS"/>
</dbReference>
<feature type="transmembrane region" description="Helical" evidence="12">
    <location>
        <begin position="174"/>
        <end position="194"/>
    </location>
</feature>
<dbReference type="Pfam" id="PF08447">
    <property type="entry name" value="PAS_3"/>
    <property type="match status" value="1"/>
</dbReference>
<keyword evidence="6 12" id="KW-0812">Transmembrane</keyword>
<comment type="subcellular location">
    <subcellularLocation>
        <location evidence="1">Cell inner membrane</location>
        <topology evidence="1">Multi-pass membrane protein</topology>
    </subcellularLocation>
</comment>
<feature type="domain" description="PAS" evidence="14">
    <location>
        <begin position="19"/>
        <end position="58"/>
    </location>
</feature>
<evidence type="ECO:0000259" key="14">
    <source>
        <dbReference type="PROSITE" id="PS50112"/>
    </source>
</evidence>
<dbReference type="SUPFAM" id="SSF58104">
    <property type="entry name" value="Methyl-accepting chemotaxis protein (MCP) signaling domain"/>
    <property type="match status" value="1"/>
</dbReference>
<dbReference type="PROSITE" id="PS50111">
    <property type="entry name" value="CHEMOTAXIS_TRANSDUC_2"/>
    <property type="match status" value="1"/>
</dbReference>
<dbReference type="GO" id="GO:0005886">
    <property type="term" value="C:plasma membrane"/>
    <property type="evidence" value="ECO:0007669"/>
    <property type="project" value="UniProtKB-SubCell"/>
</dbReference>
<dbReference type="Gene3D" id="1.10.287.950">
    <property type="entry name" value="Methyl-accepting chemotaxis protein"/>
    <property type="match status" value="1"/>
</dbReference>
<keyword evidence="8 12" id="KW-0472">Membrane</keyword>
<evidence type="ECO:0000256" key="12">
    <source>
        <dbReference type="SAM" id="Phobius"/>
    </source>
</evidence>
<keyword evidence="17" id="KW-1185">Reference proteome</keyword>
<dbReference type="Gene3D" id="3.30.450.20">
    <property type="entry name" value="PAS domain"/>
    <property type="match status" value="1"/>
</dbReference>
<dbReference type="GO" id="GO:0007165">
    <property type="term" value="P:signal transduction"/>
    <property type="evidence" value="ECO:0007669"/>
    <property type="project" value="UniProtKB-KW"/>
</dbReference>
<dbReference type="NCBIfam" id="TIGR00229">
    <property type="entry name" value="sensory_box"/>
    <property type="match status" value="1"/>
</dbReference>
<evidence type="ECO:0000259" key="15">
    <source>
        <dbReference type="PROSITE" id="PS50192"/>
    </source>
</evidence>
<evidence type="ECO:0000256" key="8">
    <source>
        <dbReference type="ARBA" id="ARBA00023136"/>
    </source>
</evidence>
<dbReference type="SMART" id="SM00283">
    <property type="entry name" value="MA"/>
    <property type="match status" value="1"/>
</dbReference>
<keyword evidence="9 11" id="KW-0807">Transducer</keyword>
<evidence type="ECO:0000256" key="10">
    <source>
        <dbReference type="ARBA" id="ARBA00029447"/>
    </source>
</evidence>
<dbReference type="Pfam" id="PF00015">
    <property type="entry name" value="MCPsignal"/>
    <property type="match status" value="1"/>
</dbReference>
<reference evidence="16 17" key="1">
    <citation type="submission" date="2020-08" db="EMBL/GenBank/DDBJ databases">
        <title>Genomic Encyclopedia of Type Strains, Phase IV (KMG-IV): sequencing the most valuable type-strain genomes for metagenomic binning, comparative biology and taxonomic classification.</title>
        <authorList>
            <person name="Goeker M."/>
        </authorList>
    </citation>
    <scope>NUCLEOTIDE SEQUENCE [LARGE SCALE GENOMIC DNA]</scope>
    <source>
        <strain evidence="16 17">DSM 26287</strain>
    </source>
</reference>
<name>A0A7X0NEP6_9GAMM</name>
<keyword evidence="7 12" id="KW-1133">Transmembrane helix</keyword>
<organism evidence="16 17">
    <name type="scientific">Thalassotalea piscium</name>
    <dbReference type="NCBI Taxonomy" id="1230533"/>
    <lineage>
        <taxon>Bacteria</taxon>
        <taxon>Pseudomonadati</taxon>
        <taxon>Pseudomonadota</taxon>
        <taxon>Gammaproteobacteria</taxon>
        <taxon>Alteromonadales</taxon>
        <taxon>Colwelliaceae</taxon>
        <taxon>Thalassotalea</taxon>
    </lineage>
</organism>
<evidence type="ECO:0000313" key="16">
    <source>
        <dbReference type="EMBL" id="MBB6542065.1"/>
    </source>
</evidence>
<evidence type="ECO:0000256" key="4">
    <source>
        <dbReference type="ARBA" id="ARBA00022500"/>
    </source>
</evidence>
<gene>
    <name evidence="16" type="ORF">HNQ55_000540</name>
</gene>
<dbReference type="GO" id="GO:0052131">
    <property type="term" value="P:positive aerotaxis"/>
    <property type="evidence" value="ECO:0007669"/>
    <property type="project" value="UniProtKB-ARBA"/>
</dbReference>
<evidence type="ECO:0000256" key="3">
    <source>
        <dbReference type="ARBA" id="ARBA00022481"/>
    </source>
</evidence>
<evidence type="ECO:0000256" key="6">
    <source>
        <dbReference type="ARBA" id="ARBA00022692"/>
    </source>
</evidence>
<dbReference type="PROSITE" id="PS50192">
    <property type="entry name" value="T_SNARE"/>
    <property type="match status" value="1"/>
</dbReference>
<comment type="similarity">
    <text evidence="10">Belongs to the methyl-accepting chemotaxis (MCP) protein family.</text>
</comment>